<dbReference type="InterPro" id="IPR011055">
    <property type="entry name" value="Dup_hybrid_motif"/>
</dbReference>
<sequence length="400" mass="42094">MRRLGAVAALSAVVVAAGCGADKGVSTQSSPVPPAVAQMTPLVGSVPFAPIPFKGSDGLTHLVYELWVTNFTSGELTIRDVAALDAASGKQIGELDTGSLEHRVYPAGAKQPTNVLQPGQAAMVFIHVPLADEKLVPQQLTHRVQVTAAALPPGSAQVTEQLAPTTVDRRTLPVLSAPLAGERYIGADGCCDAPRHTRAVLPINGQLYLAQRYAVDFEQADAQNRIFTGDPKDPKSYQIFGKEVYAVADGTVVGTRNDLPEQTPGTYPANIGVDEADGNFVVLDIGNGFYVNYAHMQPGSVRPKVGERVKRGDVIGLVGNSGNSVAPHLHLHVMDGPSPLAAQGLPYLYDTFTTTGQVASTGAFDAAEATGIPLALVADATRTEHTDEMVLDQNLVTFSR</sequence>
<organism evidence="3 4">
    <name type="scientific">Mycolicibacterium sphagni</name>
    <dbReference type="NCBI Taxonomy" id="1786"/>
    <lineage>
        <taxon>Bacteria</taxon>
        <taxon>Bacillati</taxon>
        <taxon>Actinomycetota</taxon>
        <taxon>Actinomycetes</taxon>
        <taxon>Mycobacteriales</taxon>
        <taxon>Mycobacteriaceae</taxon>
        <taxon>Mycolicibacterium</taxon>
    </lineage>
</organism>
<evidence type="ECO:0000256" key="1">
    <source>
        <dbReference type="SAM" id="SignalP"/>
    </source>
</evidence>
<dbReference type="Proteomes" id="UP000216063">
    <property type="component" value="Unassembled WGS sequence"/>
</dbReference>
<dbReference type="PROSITE" id="PS51257">
    <property type="entry name" value="PROKAR_LIPOPROTEIN"/>
    <property type="match status" value="1"/>
</dbReference>
<dbReference type="PANTHER" id="PTHR21666:SF270">
    <property type="entry name" value="MUREIN HYDROLASE ACTIVATOR ENVC"/>
    <property type="match status" value="1"/>
</dbReference>
<gene>
    <name evidence="3" type="ORF">CG716_11120</name>
</gene>
<dbReference type="CDD" id="cd12797">
    <property type="entry name" value="M23_peptidase"/>
    <property type="match status" value="1"/>
</dbReference>
<dbReference type="AlphaFoldDB" id="A0A255DKK8"/>
<dbReference type="OrthoDB" id="9809488at2"/>
<comment type="caution">
    <text evidence="3">The sequence shown here is derived from an EMBL/GenBank/DDBJ whole genome shotgun (WGS) entry which is preliminary data.</text>
</comment>
<name>A0A255DKK8_9MYCO</name>
<dbReference type="Pfam" id="PF01551">
    <property type="entry name" value="Peptidase_M23"/>
    <property type="match status" value="1"/>
</dbReference>
<dbReference type="GO" id="GO:0004222">
    <property type="term" value="F:metalloendopeptidase activity"/>
    <property type="evidence" value="ECO:0007669"/>
    <property type="project" value="TreeGrafter"/>
</dbReference>
<feature type="domain" description="M23ase beta-sheet core" evidence="2">
    <location>
        <begin position="241"/>
        <end position="336"/>
    </location>
</feature>
<evidence type="ECO:0000313" key="3">
    <source>
        <dbReference type="EMBL" id="OYN79999.1"/>
    </source>
</evidence>
<accession>A0A255DKK8</accession>
<dbReference type="SUPFAM" id="SSF51261">
    <property type="entry name" value="Duplicated hybrid motif"/>
    <property type="match status" value="1"/>
</dbReference>
<dbReference type="InterPro" id="IPR016047">
    <property type="entry name" value="M23ase_b-sheet_dom"/>
</dbReference>
<dbReference type="PANTHER" id="PTHR21666">
    <property type="entry name" value="PEPTIDASE-RELATED"/>
    <property type="match status" value="1"/>
</dbReference>
<keyword evidence="4" id="KW-1185">Reference proteome</keyword>
<dbReference type="EMBL" id="NOZR01000007">
    <property type="protein sequence ID" value="OYN79999.1"/>
    <property type="molecule type" value="Genomic_DNA"/>
</dbReference>
<evidence type="ECO:0000313" key="4">
    <source>
        <dbReference type="Proteomes" id="UP000216063"/>
    </source>
</evidence>
<feature type="chain" id="PRO_5038370412" evidence="1">
    <location>
        <begin position="17"/>
        <end position="400"/>
    </location>
</feature>
<dbReference type="InterPro" id="IPR050570">
    <property type="entry name" value="Cell_wall_metabolism_enzyme"/>
</dbReference>
<dbReference type="Gene3D" id="2.70.70.10">
    <property type="entry name" value="Glucose Permease (Domain IIA)"/>
    <property type="match status" value="1"/>
</dbReference>
<feature type="signal peptide" evidence="1">
    <location>
        <begin position="1"/>
        <end position="16"/>
    </location>
</feature>
<protein>
    <submittedName>
        <fullName evidence="3">Metalloendopeptidase</fullName>
    </submittedName>
</protein>
<evidence type="ECO:0000259" key="2">
    <source>
        <dbReference type="Pfam" id="PF01551"/>
    </source>
</evidence>
<proteinExistence type="predicted"/>
<keyword evidence="1" id="KW-0732">Signal</keyword>
<reference evidence="3 4" key="1">
    <citation type="submission" date="2017-07" db="EMBL/GenBank/DDBJ databases">
        <title>The new phylogeny of genus Mycobacterium.</title>
        <authorList>
            <person name="Tortoli E."/>
            <person name="Trovato A."/>
            <person name="Cirillo D.M."/>
        </authorList>
    </citation>
    <scope>NUCLEOTIDE SEQUENCE [LARGE SCALE GENOMIC DNA]</scope>
    <source>
        <strain evidence="3 4">ATCC 33027</strain>
    </source>
</reference>